<dbReference type="Gene3D" id="3.90.1200.10">
    <property type="match status" value="1"/>
</dbReference>
<evidence type="ECO:0000313" key="1">
    <source>
        <dbReference type="EMBL" id="QQZ50425.1"/>
    </source>
</evidence>
<dbReference type="EMBL" id="CP068570">
    <property type="protein sequence ID" value="QQZ50425.1"/>
    <property type="molecule type" value="Genomic_DNA"/>
</dbReference>
<evidence type="ECO:0008006" key="2">
    <source>
        <dbReference type="Google" id="ProtNLM"/>
    </source>
</evidence>
<protein>
    <recommendedName>
        <fullName evidence="2">Aminoglycoside phosphotransferase domain-containing protein</fullName>
    </recommendedName>
</protein>
<reference evidence="1" key="1">
    <citation type="submission" date="2021-01" db="EMBL/GenBank/DDBJ databases">
        <title>Genome sequence of Phenylobacterium sp. 20VBR1 isolated from a valley glaceir, Ny-Alesund, Svalbard.</title>
        <authorList>
            <person name="Thomas F.A."/>
            <person name="Krishnan K.P."/>
            <person name="Sinha R.K."/>
        </authorList>
    </citation>
    <scope>NUCLEOTIDE SEQUENCE</scope>
    <source>
        <strain evidence="1">20VBR1</strain>
    </source>
</reference>
<sequence>MRFYQQIAHTVDIRTPKPFVAEIDTETFDFTLLLEDMGPARGGNQLIGCSLADAETAMREAAALHGPAGRCDPGRCGVPQPPGHRRGGIAAMFGGIITAFRARYEDRLEPEYMAICQDFADHIGAFYEGPAAPRTLQHLDFRLDNMLFEPQAAAGRSRCWTGSL</sequence>
<dbReference type="SUPFAM" id="SSF56112">
    <property type="entry name" value="Protein kinase-like (PK-like)"/>
    <property type="match status" value="1"/>
</dbReference>
<organism evidence="1">
    <name type="scientific">Phenylobacterium glaciei</name>
    <dbReference type="NCBI Taxonomy" id="2803784"/>
    <lineage>
        <taxon>Bacteria</taxon>
        <taxon>Pseudomonadati</taxon>
        <taxon>Pseudomonadota</taxon>
        <taxon>Alphaproteobacteria</taxon>
        <taxon>Caulobacterales</taxon>
        <taxon>Caulobacteraceae</taxon>
        <taxon>Phenylobacterium</taxon>
    </lineage>
</organism>
<accession>A0A974P4V0</accession>
<proteinExistence type="predicted"/>
<name>A0A974P4V0_9CAUL</name>
<gene>
    <name evidence="1" type="ORF">JKL49_01895</name>
</gene>
<dbReference type="InterPro" id="IPR011009">
    <property type="entry name" value="Kinase-like_dom_sf"/>
</dbReference>
<dbReference type="AlphaFoldDB" id="A0A974P4V0"/>